<dbReference type="EMBL" id="BK015368">
    <property type="protein sequence ID" value="DAE03513.1"/>
    <property type="molecule type" value="Genomic_DNA"/>
</dbReference>
<dbReference type="GO" id="GO:0004519">
    <property type="term" value="F:endonuclease activity"/>
    <property type="evidence" value="ECO:0007669"/>
    <property type="project" value="InterPro"/>
</dbReference>
<dbReference type="PANTHER" id="PTHR41287:SF1">
    <property type="entry name" value="PROTEIN YMFN"/>
    <property type="match status" value="1"/>
</dbReference>
<accession>A0A8S5PAV7</accession>
<reference evidence="3" key="1">
    <citation type="journal article" date="2021" name="Proc. Natl. Acad. Sci. U.S.A.">
        <title>A Catalog of Tens of Thousands of Viruses from Human Metagenomes Reveals Hidden Associations with Chronic Diseases.</title>
        <authorList>
            <person name="Tisza M.J."/>
            <person name="Buck C.B."/>
        </authorList>
    </citation>
    <scope>NUCLEOTIDE SEQUENCE</scope>
    <source>
        <strain evidence="3">CtpoI7</strain>
    </source>
</reference>
<dbReference type="Pfam" id="PF03354">
    <property type="entry name" value="TerL_ATPase"/>
    <property type="match status" value="1"/>
</dbReference>
<dbReference type="InterPro" id="IPR046462">
    <property type="entry name" value="TerL_nuclease"/>
</dbReference>
<organism evidence="3">
    <name type="scientific">Siphoviridae sp. ctpoI7</name>
    <dbReference type="NCBI Taxonomy" id="2825678"/>
    <lineage>
        <taxon>Viruses</taxon>
        <taxon>Duplodnaviria</taxon>
        <taxon>Heunggongvirae</taxon>
        <taxon>Uroviricota</taxon>
        <taxon>Caudoviricetes</taxon>
    </lineage>
</organism>
<dbReference type="InterPro" id="IPR005021">
    <property type="entry name" value="Terminase_largesu-like"/>
</dbReference>
<evidence type="ECO:0000259" key="2">
    <source>
        <dbReference type="Pfam" id="PF20441"/>
    </source>
</evidence>
<feature type="domain" description="Terminase large subunit-like endonuclease" evidence="2">
    <location>
        <begin position="263"/>
        <end position="547"/>
    </location>
</feature>
<name>A0A8S5PAV7_9CAUD</name>
<dbReference type="Gene3D" id="3.30.420.240">
    <property type="match status" value="1"/>
</dbReference>
<sequence>MSTLKEMLVGYSLQVINSEYGHCVKEKWACQRFLRDVEREDTDDFPYIFDDSKALRFLKWMTNFKHSKGPLAGQNIDPEPIQIFIFGNLYGWVHRDTGYRRFRISYWQVARKNAKTQSNACVASYEASAFGEPYAEVYIGATKTEQAKILWNETMIQLNNSAFKSKFKPAYGKITHKKSGGFIQALSQEAGKTGDGLNPQAGLIDEYHAHKTSEIYEVLKSGQVARPQPLISIITTAGFDLSNPCYTEEYAYVTKLLDPDSDVENDSYFAMVNELDEGDDIKDERNWIKANPIVATSEVGMKFLRDELKIALDVPEKMRNFMTKNMNIWVDMPEAGYMDMNKWDKCELEHDDFDEFAKTANAYLGFDLSMTTDLTSIGLVLTNGNEYRLKQVSFMPKDKFYERMAKDKVRFDIYRDRGELILTDGAIVDYTFVKAKILEWAKKYNVKEVCYDKWNAIQMVWDLEQEGLTMIEIEQGIRMLTDPTKKFREAVYEGKMKHSEDKLLRWAMSNARVVADASENIKITKNKSVDRIDPVAASINAFARAMKDNMQINLEELILSDDWGL</sequence>
<evidence type="ECO:0000259" key="1">
    <source>
        <dbReference type="Pfam" id="PF03354"/>
    </source>
</evidence>
<feature type="domain" description="Terminase large subunit-like ATPase" evidence="1">
    <location>
        <begin position="80"/>
        <end position="253"/>
    </location>
</feature>
<protein>
    <submittedName>
        <fullName evidence="3">Large Terminase</fullName>
    </submittedName>
</protein>
<dbReference type="InterPro" id="IPR046461">
    <property type="entry name" value="TerL_ATPase"/>
</dbReference>
<evidence type="ECO:0000313" key="3">
    <source>
        <dbReference type="EMBL" id="DAE03513.1"/>
    </source>
</evidence>
<dbReference type="Gene3D" id="3.40.50.300">
    <property type="entry name" value="P-loop containing nucleotide triphosphate hydrolases"/>
    <property type="match status" value="1"/>
</dbReference>
<dbReference type="InterPro" id="IPR027417">
    <property type="entry name" value="P-loop_NTPase"/>
</dbReference>
<dbReference type="Pfam" id="PF20441">
    <property type="entry name" value="TerL_nuclease"/>
    <property type="match status" value="1"/>
</dbReference>
<proteinExistence type="predicted"/>
<dbReference type="PANTHER" id="PTHR41287">
    <property type="match status" value="1"/>
</dbReference>